<proteinExistence type="inferred from homology"/>
<dbReference type="OrthoDB" id="233363at2"/>
<dbReference type="Proteomes" id="UP000318384">
    <property type="component" value="Chromosome"/>
</dbReference>
<dbReference type="EMBL" id="CP037422">
    <property type="protein sequence ID" value="QDU09699.1"/>
    <property type="molecule type" value="Genomic_DNA"/>
</dbReference>
<organism evidence="6 7">
    <name type="scientific">Gimesia aquarii</name>
    <dbReference type="NCBI Taxonomy" id="2527964"/>
    <lineage>
        <taxon>Bacteria</taxon>
        <taxon>Pseudomonadati</taxon>
        <taxon>Planctomycetota</taxon>
        <taxon>Planctomycetia</taxon>
        <taxon>Planctomycetales</taxon>
        <taxon>Planctomycetaceae</taxon>
        <taxon>Gimesia</taxon>
    </lineage>
</organism>
<feature type="domain" description="Multidrug resistance protein MdtA-like barrel-sandwich hybrid" evidence="5">
    <location>
        <begin position="107"/>
        <end position="287"/>
    </location>
</feature>
<protein>
    <submittedName>
        <fullName evidence="6">Macrolide export protein MacA</fullName>
    </submittedName>
</protein>
<dbReference type="NCBIfam" id="TIGR01730">
    <property type="entry name" value="RND_mfp"/>
    <property type="match status" value="1"/>
</dbReference>
<evidence type="ECO:0000256" key="3">
    <source>
        <dbReference type="SAM" id="MobiDB-lite"/>
    </source>
</evidence>
<dbReference type="Gene3D" id="1.10.287.470">
    <property type="entry name" value="Helix hairpin bin"/>
    <property type="match status" value="1"/>
</dbReference>
<dbReference type="Pfam" id="PF25917">
    <property type="entry name" value="BSH_RND"/>
    <property type="match status" value="1"/>
</dbReference>
<dbReference type="Gene3D" id="2.40.30.170">
    <property type="match status" value="1"/>
</dbReference>
<evidence type="ECO:0000259" key="5">
    <source>
        <dbReference type="Pfam" id="PF25917"/>
    </source>
</evidence>
<dbReference type="AlphaFoldDB" id="A0A517WWV2"/>
<dbReference type="Gene3D" id="2.40.420.20">
    <property type="match status" value="1"/>
</dbReference>
<feature type="coiled-coil region" evidence="2">
    <location>
        <begin position="150"/>
        <end position="198"/>
    </location>
</feature>
<dbReference type="PANTHER" id="PTHR30469">
    <property type="entry name" value="MULTIDRUG RESISTANCE PROTEIN MDTA"/>
    <property type="match status" value="1"/>
</dbReference>
<name>A0A517WWV2_9PLAN</name>
<keyword evidence="2" id="KW-0175">Coiled coil</keyword>
<feature type="region of interest" description="Disordered" evidence="3">
    <location>
        <begin position="1"/>
        <end position="36"/>
    </location>
</feature>
<evidence type="ECO:0000313" key="6">
    <source>
        <dbReference type="EMBL" id="QDU09699.1"/>
    </source>
</evidence>
<accession>A0A517WWV2</accession>
<evidence type="ECO:0000256" key="2">
    <source>
        <dbReference type="SAM" id="Coils"/>
    </source>
</evidence>
<feature type="transmembrane region" description="Helical" evidence="4">
    <location>
        <begin position="44"/>
        <end position="64"/>
    </location>
</feature>
<keyword evidence="4" id="KW-1133">Transmembrane helix</keyword>
<dbReference type="GO" id="GO:0015562">
    <property type="term" value="F:efflux transmembrane transporter activity"/>
    <property type="evidence" value="ECO:0007669"/>
    <property type="project" value="TreeGrafter"/>
</dbReference>
<keyword evidence="7" id="KW-1185">Reference proteome</keyword>
<evidence type="ECO:0000256" key="1">
    <source>
        <dbReference type="ARBA" id="ARBA00009477"/>
    </source>
</evidence>
<dbReference type="GO" id="GO:1990281">
    <property type="term" value="C:efflux pump complex"/>
    <property type="evidence" value="ECO:0007669"/>
    <property type="project" value="TreeGrafter"/>
</dbReference>
<dbReference type="RefSeq" id="WP_145176327.1">
    <property type="nucleotide sequence ID" value="NZ_CP037422.1"/>
</dbReference>
<dbReference type="InterPro" id="IPR058625">
    <property type="entry name" value="MdtA-like_BSH"/>
</dbReference>
<evidence type="ECO:0000313" key="7">
    <source>
        <dbReference type="Proteomes" id="UP000318384"/>
    </source>
</evidence>
<dbReference type="Gene3D" id="2.40.50.100">
    <property type="match status" value="1"/>
</dbReference>
<dbReference type="PANTHER" id="PTHR30469:SF15">
    <property type="entry name" value="HLYD FAMILY OF SECRETION PROTEINS"/>
    <property type="match status" value="1"/>
</dbReference>
<keyword evidence="4" id="KW-0472">Membrane</keyword>
<dbReference type="SUPFAM" id="SSF111369">
    <property type="entry name" value="HlyD-like secretion proteins"/>
    <property type="match status" value="1"/>
</dbReference>
<reference evidence="6 7" key="1">
    <citation type="submission" date="2019-03" db="EMBL/GenBank/DDBJ databases">
        <title>Deep-cultivation of Planctomycetes and their phenomic and genomic characterization uncovers novel biology.</title>
        <authorList>
            <person name="Wiegand S."/>
            <person name="Jogler M."/>
            <person name="Boedeker C."/>
            <person name="Pinto D."/>
            <person name="Vollmers J."/>
            <person name="Rivas-Marin E."/>
            <person name="Kohn T."/>
            <person name="Peeters S.H."/>
            <person name="Heuer A."/>
            <person name="Rast P."/>
            <person name="Oberbeckmann S."/>
            <person name="Bunk B."/>
            <person name="Jeske O."/>
            <person name="Meyerdierks A."/>
            <person name="Storesund J.E."/>
            <person name="Kallscheuer N."/>
            <person name="Luecker S."/>
            <person name="Lage O.M."/>
            <person name="Pohl T."/>
            <person name="Merkel B.J."/>
            <person name="Hornburger P."/>
            <person name="Mueller R.-W."/>
            <person name="Bruemmer F."/>
            <person name="Labrenz M."/>
            <person name="Spormann A.M."/>
            <person name="Op den Camp H."/>
            <person name="Overmann J."/>
            <person name="Amann R."/>
            <person name="Jetten M.S.M."/>
            <person name="Mascher T."/>
            <person name="Medema M.H."/>
            <person name="Devos D.P."/>
            <person name="Kaster A.-K."/>
            <person name="Ovreas L."/>
            <person name="Rohde M."/>
            <person name="Galperin M.Y."/>
            <person name="Jogler C."/>
        </authorList>
    </citation>
    <scope>NUCLEOTIDE SEQUENCE [LARGE SCALE GENOMIC DNA]</scope>
    <source>
        <strain evidence="6 7">V202</strain>
    </source>
</reference>
<keyword evidence="4" id="KW-0812">Transmembrane</keyword>
<gene>
    <name evidence="6" type="primary">macA_3</name>
    <name evidence="6" type="ORF">V202x_30900</name>
</gene>
<evidence type="ECO:0000256" key="4">
    <source>
        <dbReference type="SAM" id="Phobius"/>
    </source>
</evidence>
<sequence>MSAIANEKTGRQTTSLPSLQTRQGRNHPPHSQQLSAGKPVYKQLYRGILSILLLGGGIAGYGLLSRSTTHPQKKSPEPFIPRIDVATVKPFEKYISIVSDGEVVPLREVKVGAEVQGRITFKSPNSRIGCYIKKGDVLVQIDPRDFEFEVKRLQSELTEAQANLDETKTDRVNTTDQIEIAKQELAIRNRELKRYEKIATRGAFSQADLDTTRLNELSARNNLQKLEGQIRISHAKIEGRESFLKRIQTQLSQARLNLERTKIIAPISGLITQVNVEQGSFIQKGAEVITIQDTNTFEVDLSLPITKMQWIWESAGSEIQANFKQYELPELPAIIRFNSNEIDYKWQGILHRYASSGVDESTRTVPLRIRVLRPMRSTLTSAQPELMDGMFVNVEIQAKINRELLQVPASAIQPGDSIWSVSDGQILQNEIDVLSLNSETAVINAGKSSLQVGDLVVISPVVDAREGMRVKVIK</sequence>
<comment type="similarity">
    <text evidence="1">Belongs to the membrane fusion protein (MFP) (TC 8.A.1) family.</text>
</comment>
<feature type="compositionally biased region" description="Polar residues" evidence="3">
    <location>
        <begin position="11"/>
        <end position="35"/>
    </location>
</feature>
<dbReference type="InterPro" id="IPR006143">
    <property type="entry name" value="RND_pump_MFP"/>
</dbReference>